<comment type="caution">
    <text evidence="1">The sequence shown here is derived from an EMBL/GenBank/DDBJ whole genome shotgun (WGS) entry which is preliminary data.</text>
</comment>
<protein>
    <submittedName>
        <fullName evidence="1">Uncharacterized protein</fullName>
    </submittedName>
</protein>
<evidence type="ECO:0000313" key="2">
    <source>
        <dbReference type="Proteomes" id="UP000754883"/>
    </source>
</evidence>
<accession>A0A9N9V0K9</accession>
<dbReference type="OrthoDB" id="5140275at2759"/>
<name>A0A9N9V0K9_9HYPO</name>
<dbReference type="AlphaFoldDB" id="A0A9N9V0K9"/>
<reference evidence="1 2" key="2">
    <citation type="submission" date="2021-10" db="EMBL/GenBank/DDBJ databases">
        <authorList>
            <person name="Piombo E."/>
        </authorList>
    </citation>
    <scope>NUCLEOTIDE SEQUENCE [LARGE SCALE GENOMIC DNA]</scope>
</reference>
<proteinExistence type="predicted"/>
<dbReference type="EMBL" id="CABFNO020001568">
    <property type="protein sequence ID" value="CAH0004785.1"/>
    <property type="molecule type" value="Genomic_DNA"/>
</dbReference>
<keyword evidence="2" id="KW-1185">Reference proteome</keyword>
<sequence length="109" mass="12086">MTKGGVETNSQVPADIDQRYLRGPTGPCQVEIRMYLLHVDVSSVTNGVRAIRNVLGQQYFCNFYPQWNNPVLALPSSIKQDAILPSVGKFLSSAALRLSFLPAFPMMLE</sequence>
<organism evidence="1 2">
    <name type="scientific">Clonostachys byssicola</name>
    <dbReference type="NCBI Taxonomy" id="160290"/>
    <lineage>
        <taxon>Eukaryota</taxon>
        <taxon>Fungi</taxon>
        <taxon>Dikarya</taxon>
        <taxon>Ascomycota</taxon>
        <taxon>Pezizomycotina</taxon>
        <taxon>Sordariomycetes</taxon>
        <taxon>Hypocreomycetidae</taxon>
        <taxon>Hypocreales</taxon>
        <taxon>Bionectriaceae</taxon>
        <taxon>Clonostachys</taxon>
    </lineage>
</organism>
<dbReference type="Proteomes" id="UP000754883">
    <property type="component" value="Unassembled WGS sequence"/>
</dbReference>
<evidence type="ECO:0000313" key="1">
    <source>
        <dbReference type="EMBL" id="CAH0004785.1"/>
    </source>
</evidence>
<gene>
    <name evidence="1" type="ORF">CBYS24578_00005694</name>
</gene>
<reference evidence="2" key="1">
    <citation type="submission" date="2019-06" db="EMBL/GenBank/DDBJ databases">
        <authorList>
            <person name="Broberg M."/>
        </authorList>
    </citation>
    <scope>NUCLEOTIDE SEQUENCE [LARGE SCALE GENOMIC DNA]</scope>
</reference>